<protein>
    <submittedName>
        <fullName evidence="1">Pyridine nucleotide-disulfide oxidoreductase</fullName>
    </submittedName>
</protein>
<sequence length="357" mass="40427">MKVAIIGSGVSGLACAFRLNQLGIKPTIFEKRSIIGEAINLYGMHLNCFNLFTNNPLKFFEKEYNLKIAPMRPIKKITMYSGNKKITVKGGNLGCIFKRGPGFDSLERQLFDKVDAFFCFDVCVMPSIIDEIRKEFDAVVVATGGSDIPKHFDLMKSELIIQVRSGLIEGRFEPCQVFSWMKTGYSNDLYVYLIPVNENRAVITLLADDITPDELDYKWKKMIITENITNKILQTWDDEYRGGRLKMNQLGNLYFIGNAGGLTDDFMGFGIINGIISGIFAADAIVKRTDYQKSIQTILDRIDKIHNFKLLAEKSGKDIWKYMTGIVGFPGIRGIIYRKSLVKFYHIGGLIENLIKE</sequence>
<dbReference type="Pfam" id="PF13450">
    <property type="entry name" value="NAD_binding_8"/>
    <property type="match status" value="1"/>
</dbReference>
<dbReference type="Gene3D" id="3.50.50.60">
    <property type="entry name" value="FAD/NAD(P)-binding domain"/>
    <property type="match status" value="2"/>
</dbReference>
<dbReference type="RefSeq" id="WP_065821037.1">
    <property type="nucleotide sequence ID" value="NZ_CP014672.1"/>
</dbReference>
<dbReference type="AlphaFoldDB" id="A0A1B1YF59"/>
<proteinExistence type="predicted"/>
<gene>
    <name evidence="1" type="ORF">CSTERTH_10390</name>
</gene>
<dbReference type="OrthoDB" id="25353at2"/>
<dbReference type="PANTHER" id="PTHR42685:SF22">
    <property type="entry name" value="CONDITIONED MEDIUM FACTOR RECEPTOR 1"/>
    <property type="match status" value="1"/>
</dbReference>
<accession>A0A1B1YF59</accession>
<dbReference type="InterPro" id="IPR036188">
    <property type="entry name" value="FAD/NAD-bd_sf"/>
</dbReference>
<dbReference type="PRINTS" id="PR00411">
    <property type="entry name" value="PNDRDTASEI"/>
</dbReference>
<dbReference type="PROSITE" id="PS51257">
    <property type="entry name" value="PROKAR_LIPOPROTEIN"/>
    <property type="match status" value="1"/>
</dbReference>
<dbReference type="SUPFAM" id="SSF51905">
    <property type="entry name" value="FAD/NAD(P)-binding domain"/>
    <property type="match status" value="1"/>
</dbReference>
<dbReference type="EMBL" id="CP014672">
    <property type="protein sequence ID" value="ANW99407.1"/>
    <property type="molecule type" value="Genomic_DNA"/>
</dbReference>
<evidence type="ECO:0000313" key="2">
    <source>
        <dbReference type="Proteomes" id="UP000092971"/>
    </source>
</evidence>
<organism evidence="1 2">
    <name type="scientific">Thermoclostridium stercorarium subsp. thermolacticum DSM 2910</name>
    <dbReference type="NCBI Taxonomy" id="1121336"/>
    <lineage>
        <taxon>Bacteria</taxon>
        <taxon>Bacillati</taxon>
        <taxon>Bacillota</taxon>
        <taxon>Clostridia</taxon>
        <taxon>Eubacteriales</taxon>
        <taxon>Oscillospiraceae</taxon>
        <taxon>Thermoclostridium</taxon>
    </lineage>
</organism>
<reference evidence="1 2" key="1">
    <citation type="submission" date="2016-02" db="EMBL/GenBank/DDBJ databases">
        <title>Comparison of Clostridium stercorarium subspecies using comparative genomics and transcriptomics.</title>
        <authorList>
            <person name="Schellenberg J."/>
            <person name="Thallinger G."/>
            <person name="Levin D.B."/>
            <person name="Zhang X."/>
            <person name="Alvare G."/>
            <person name="Fristensky B."/>
            <person name="Sparling R."/>
        </authorList>
    </citation>
    <scope>NUCLEOTIDE SEQUENCE [LARGE SCALE GENOMIC DNA]</scope>
    <source>
        <strain evidence="1 2">DSM 2910</strain>
    </source>
</reference>
<dbReference type="InterPro" id="IPR050407">
    <property type="entry name" value="Geranylgeranyl_reductase"/>
</dbReference>
<evidence type="ECO:0000313" key="1">
    <source>
        <dbReference type="EMBL" id="ANW99407.1"/>
    </source>
</evidence>
<name>A0A1B1YF59_THEST</name>
<dbReference type="Gene3D" id="3.30.9.10">
    <property type="entry name" value="D-Amino Acid Oxidase, subunit A, domain 2"/>
    <property type="match status" value="1"/>
</dbReference>
<dbReference type="Proteomes" id="UP000092971">
    <property type="component" value="Chromosome"/>
</dbReference>
<dbReference type="PANTHER" id="PTHR42685">
    <property type="entry name" value="GERANYLGERANYL DIPHOSPHATE REDUCTASE"/>
    <property type="match status" value="1"/>
</dbReference>